<feature type="domain" description="Reverse transcriptase zinc-binding" evidence="1">
    <location>
        <begin position="15"/>
        <end position="113"/>
    </location>
</feature>
<sequence>MEDTLAWAFEKNGVYSVQSAYILLKDEEMREIRASSVPESSSNSGAWWKLLWKMKIPSKVRIFWWRAIHNFLPVKCELFRRHVAKESFCEECGHSQETVFHVAFECTAALRFWQCIREITGKKPPALHPSTWAKDLLIKNVCPANDAALFACCVWSLWTGRNNRRHGNERWNPNAVAHYVEKMIEDLFMIHAKTEQ</sequence>
<evidence type="ECO:0000259" key="1">
    <source>
        <dbReference type="Pfam" id="PF13966"/>
    </source>
</evidence>
<dbReference type="AlphaFoldDB" id="A0A1E5VF90"/>
<organism evidence="2 3">
    <name type="scientific">Dichanthelium oligosanthes</name>
    <dbReference type="NCBI Taxonomy" id="888268"/>
    <lineage>
        <taxon>Eukaryota</taxon>
        <taxon>Viridiplantae</taxon>
        <taxon>Streptophyta</taxon>
        <taxon>Embryophyta</taxon>
        <taxon>Tracheophyta</taxon>
        <taxon>Spermatophyta</taxon>
        <taxon>Magnoliopsida</taxon>
        <taxon>Liliopsida</taxon>
        <taxon>Poales</taxon>
        <taxon>Poaceae</taxon>
        <taxon>PACMAD clade</taxon>
        <taxon>Panicoideae</taxon>
        <taxon>Panicodae</taxon>
        <taxon>Paniceae</taxon>
        <taxon>Dichantheliinae</taxon>
        <taxon>Dichanthelium</taxon>
    </lineage>
</organism>
<reference evidence="2 3" key="1">
    <citation type="submission" date="2016-09" db="EMBL/GenBank/DDBJ databases">
        <title>The draft genome of Dichanthelium oligosanthes: A C3 panicoid grass species.</title>
        <authorList>
            <person name="Studer A.J."/>
            <person name="Schnable J.C."/>
            <person name="Brutnell T.P."/>
        </authorList>
    </citation>
    <scope>NUCLEOTIDE SEQUENCE [LARGE SCALE GENOMIC DNA]</scope>
    <source>
        <strain evidence="3">cv. Kellogg 1175</strain>
        <tissue evidence="2">Leaf</tissue>
    </source>
</reference>
<dbReference type="EMBL" id="LWDX02041585">
    <property type="protein sequence ID" value="OEL23816.1"/>
    <property type="molecule type" value="Genomic_DNA"/>
</dbReference>
<dbReference type="InterPro" id="IPR026960">
    <property type="entry name" value="RVT-Znf"/>
</dbReference>
<evidence type="ECO:0000313" key="2">
    <source>
        <dbReference type="EMBL" id="OEL23816.1"/>
    </source>
</evidence>
<gene>
    <name evidence="2" type="ORF">BAE44_0015165</name>
</gene>
<proteinExistence type="predicted"/>
<protein>
    <recommendedName>
        <fullName evidence="1">Reverse transcriptase zinc-binding domain-containing protein</fullName>
    </recommendedName>
</protein>
<accession>A0A1E5VF90</accession>
<keyword evidence="3" id="KW-1185">Reference proteome</keyword>
<dbReference type="STRING" id="888268.A0A1E5VF90"/>
<name>A0A1E5VF90_9POAL</name>
<dbReference type="Proteomes" id="UP000095767">
    <property type="component" value="Unassembled WGS sequence"/>
</dbReference>
<evidence type="ECO:0000313" key="3">
    <source>
        <dbReference type="Proteomes" id="UP000095767"/>
    </source>
</evidence>
<dbReference type="Pfam" id="PF13966">
    <property type="entry name" value="zf-RVT"/>
    <property type="match status" value="1"/>
</dbReference>
<comment type="caution">
    <text evidence="2">The sequence shown here is derived from an EMBL/GenBank/DDBJ whole genome shotgun (WGS) entry which is preliminary data.</text>
</comment>
<dbReference type="OrthoDB" id="675217at2759"/>
<feature type="non-terminal residue" evidence="2">
    <location>
        <position position="196"/>
    </location>
</feature>